<gene>
    <name evidence="1" type="ORF">PIB30_013864</name>
</gene>
<protein>
    <submittedName>
        <fullName evidence="1">Uncharacterized protein</fullName>
    </submittedName>
</protein>
<dbReference type="EMBL" id="JASCZI010120865">
    <property type="protein sequence ID" value="MED6156372.1"/>
    <property type="molecule type" value="Genomic_DNA"/>
</dbReference>
<sequence>MHEKKKRWRTESGNKERTWSGDAATIVNGTRDNGMMLAGVGGMEDLSRGRRGRLQWMCQCLICAHEILTSYMSHTFKQNYYLLHSQLRFFFFHNSHVFQRRQGDNASGGVPDGGGVVILKVFLNS</sequence>
<evidence type="ECO:0000313" key="1">
    <source>
        <dbReference type="EMBL" id="MED6156372.1"/>
    </source>
</evidence>
<name>A0ABU6U6S5_9FABA</name>
<comment type="caution">
    <text evidence="1">The sequence shown here is derived from an EMBL/GenBank/DDBJ whole genome shotgun (WGS) entry which is preliminary data.</text>
</comment>
<reference evidence="1 2" key="1">
    <citation type="journal article" date="2023" name="Plants (Basel)">
        <title>Bridging the Gap: Combining Genomics and Transcriptomics Approaches to Understand Stylosanthes scabra, an Orphan Legume from the Brazilian Caatinga.</title>
        <authorList>
            <person name="Ferreira-Neto J.R.C."/>
            <person name="da Silva M.D."/>
            <person name="Binneck E."/>
            <person name="de Melo N.F."/>
            <person name="da Silva R.H."/>
            <person name="de Melo A.L.T.M."/>
            <person name="Pandolfi V."/>
            <person name="Bustamante F.O."/>
            <person name="Brasileiro-Vidal A.C."/>
            <person name="Benko-Iseppon A.M."/>
        </authorList>
    </citation>
    <scope>NUCLEOTIDE SEQUENCE [LARGE SCALE GENOMIC DNA]</scope>
    <source>
        <tissue evidence="1">Leaves</tissue>
    </source>
</reference>
<proteinExistence type="predicted"/>
<evidence type="ECO:0000313" key="2">
    <source>
        <dbReference type="Proteomes" id="UP001341840"/>
    </source>
</evidence>
<keyword evidence="2" id="KW-1185">Reference proteome</keyword>
<organism evidence="1 2">
    <name type="scientific">Stylosanthes scabra</name>
    <dbReference type="NCBI Taxonomy" id="79078"/>
    <lineage>
        <taxon>Eukaryota</taxon>
        <taxon>Viridiplantae</taxon>
        <taxon>Streptophyta</taxon>
        <taxon>Embryophyta</taxon>
        <taxon>Tracheophyta</taxon>
        <taxon>Spermatophyta</taxon>
        <taxon>Magnoliopsida</taxon>
        <taxon>eudicotyledons</taxon>
        <taxon>Gunneridae</taxon>
        <taxon>Pentapetalae</taxon>
        <taxon>rosids</taxon>
        <taxon>fabids</taxon>
        <taxon>Fabales</taxon>
        <taxon>Fabaceae</taxon>
        <taxon>Papilionoideae</taxon>
        <taxon>50 kb inversion clade</taxon>
        <taxon>dalbergioids sensu lato</taxon>
        <taxon>Dalbergieae</taxon>
        <taxon>Pterocarpus clade</taxon>
        <taxon>Stylosanthes</taxon>
    </lineage>
</organism>
<accession>A0ABU6U6S5</accession>
<dbReference type="Proteomes" id="UP001341840">
    <property type="component" value="Unassembled WGS sequence"/>
</dbReference>